<dbReference type="EMBL" id="KZ452395">
    <property type="protein sequence ID" value="PKA48418.1"/>
    <property type="molecule type" value="Genomic_DNA"/>
</dbReference>
<dbReference type="AlphaFoldDB" id="A0A2H9ZYP5"/>
<evidence type="ECO:0000313" key="2">
    <source>
        <dbReference type="Proteomes" id="UP000236161"/>
    </source>
</evidence>
<protein>
    <submittedName>
        <fullName evidence="1">Uncharacterized protein</fullName>
    </submittedName>
</protein>
<keyword evidence="2" id="KW-1185">Reference proteome</keyword>
<organism evidence="1 2">
    <name type="scientific">Apostasia shenzhenica</name>
    <dbReference type="NCBI Taxonomy" id="1088818"/>
    <lineage>
        <taxon>Eukaryota</taxon>
        <taxon>Viridiplantae</taxon>
        <taxon>Streptophyta</taxon>
        <taxon>Embryophyta</taxon>
        <taxon>Tracheophyta</taxon>
        <taxon>Spermatophyta</taxon>
        <taxon>Magnoliopsida</taxon>
        <taxon>Liliopsida</taxon>
        <taxon>Asparagales</taxon>
        <taxon>Orchidaceae</taxon>
        <taxon>Apostasioideae</taxon>
        <taxon>Apostasia</taxon>
    </lineage>
</organism>
<reference evidence="1 2" key="1">
    <citation type="journal article" date="2017" name="Nature">
        <title>The Apostasia genome and the evolution of orchids.</title>
        <authorList>
            <person name="Zhang G.Q."/>
            <person name="Liu K.W."/>
            <person name="Li Z."/>
            <person name="Lohaus R."/>
            <person name="Hsiao Y.Y."/>
            <person name="Niu S.C."/>
            <person name="Wang J.Y."/>
            <person name="Lin Y.C."/>
            <person name="Xu Q."/>
            <person name="Chen L.J."/>
            <person name="Yoshida K."/>
            <person name="Fujiwara S."/>
            <person name="Wang Z.W."/>
            <person name="Zhang Y.Q."/>
            <person name="Mitsuda N."/>
            <person name="Wang M."/>
            <person name="Liu G.H."/>
            <person name="Pecoraro L."/>
            <person name="Huang H.X."/>
            <person name="Xiao X.J."/>
            <person name="Lin M."/>
            <person name="Wu X.Y."/>
            <person name="Wu W.L."/>
            <person name="Chen Y.Y."/>
            <person name="Chang S.B."/>
            <person name="Sakamoto S."/>
            <person name="Ohme-Takagi M."/>
            <person name="Yagi M."/>
            <person name="Zeng S.J."/>
            <person name="Shen C.Y."/>
            <person name="Yeh C.M."/>
            <person name="Luo Y.B."/>
            <person name="Tsai W.C."/>
            <person name="Van de Peer Y."/>
            <person name="Liu Z.J."/>
        </authorList>
    </citation>
    <scope>NUCLEOTIDE SEQUENCE [LARGE SCALE GENOMIC DNA]</scope>
    <source>
        <strain evidence="2">cv. Shenzhen</strain>
        <tissue evidence="1">Stem</tissue>
    </source>
</reference>
<evidence type="ECO:0000313" key="1">
    <source>
        <dbReference type="EMBL" id="PKA48418.1"/>
    </source>
</evidence>
<accession>A0A2H9ZYP5</accession>
<gene>
    <name evidence="1" type="ORF">AXF42_Ash020936</name>
</gene>
<dbReference type="Proteomes" id="UP000236161">
    <property type="component" value="Unassembled WGS sequence"/>
</dbReference>
<proteinExistence type="predicted"/>
<name>A0A2H9ZYP5_9ASPA</name>
<sequence length="308" mass="34208">MDNLQHPHFQPNLSDWRVRDFTGQSGHMDYHLSKNGKMKPANDAVLCKISISETIKLNQFSVDCLYSNLNITKEENPFKIDIGESDFVLSFDLGDYLLNSPCDASQDGLPSMTSNPAEDILEIPAVTDVESSPELVCDSMNSSLENDHAAKASSDTSDLDESQALMICVLNIQDLEVPTNDDVTFPSEDLQAGFQENLEIYNSHLCENSSLEHANGISKEFLKLTEEHIAVAKESLKEKSSDFMANVGLSEWGSVVRSGKNIENKLDRSISANFDSNNATVYKRTWTVGLYPIKLFLLSLYGSSFLVM</sequence>